<dbReference type="InterPro" id="IPR036651">
    <property type="entry name" value="Gln_synt_N_sf"/>
</dbReference>
<evidence type="ECO:0000313" key="10">
    <source>
        <dbReference type="EMBL" id="MBT0773594.1"/>
    </source>
</evidence>
<dbReference type="Proteomes" id="UP001197247">
    <property type="component" value="Unassembled WGS sequence"/>
</dbReference>
<evidence type="ECO:0000256" key="1">
    <source>
        <dbReference type="ARBA" id="ARBA00009897"/>
    </source>
</evidence>
<sequence>MPEDDVRTVPESALRNHDGRDHAEGGGGPGARPMLAKDRGGFVDRHDLWTDAQYAASAQMRRVIDEIGLEMIRFAFVDQHGLLRGKTVTRSNVAAAMRSGITAPSSLLLKDTSGKSVFPVFTPDAGLGVRQLAGAGDIVLVPDPTTFRVLPWAERTGWVLCDLRFPDGSEVAFSTRDLLRRQLGRLELAGYRMTVGAELELHVFRSDAAPFAASRVGRPGAPGLPGTVHPTTPGAQLLHEEALDGLDDLVQALYRGLTALDLPLRTLELEFGPSQLELTMDAADAAVTADAVVLCRSAVRQIARRLGYEATFMSRPQGAETASTGWHLHQSLTSAVTGELSFVPPNGDAGPLSVNGKHYLEGLLTHARAAAGFSTPTVNGFKRYQPYSLAPDRVAWGIDNKGAMVRVVGGAGDPATRLENRSGEPSANPYLYIASQLVSGLDGMERKLELRAPTSNPYENDAERLPRSLGEAVDALEADPLFARAFGRDVIDWYAAIKRSEFDRYLTHVSDWEQREYLGMF</sequence>
<feature type="domain" description="GS beta-grasp" evidence="8">
    <location>
        <begin position="67"/>
        <end position="168"/>
    </location>
</feature>
<dbReference type="PANTHER" id="PTHR43785:SF12">
    <property type="entry name" value="TYPE-1 GLUTAMINE SYNTHETASE 2"/>
    <property type="match status" value="1"/>
</dbReference>
<evidence type="ECO:0000256" key="4">
    <source>
        <dbReference type="ARBA" id="ARBA00022840"/>
    </source>
</evidence>
<evidence type="ECO:0000256" key="6">
    <source>
        <dbReference type="RuleBase" id="RU000384"/>
    </source>
</evidence>
<dbReference type="SUPFAM" id="SSF54368">
    <property type="entry name" value="Glutamine synthetase, N-terminal domain"/>
    <property type="match status" value="1"/>
</dbReference>
<dbReference type="PROSITE" id="PS51987">
    <property type="entry name" value="GS_CATALYTIC"/>
    <property type="match status" value="1"/>
</dbReference>
<evidence type="ECO:0000259" key="8">
    <source>
        <dbReference type="PROSITE" id="PS51986"/>
    </source>
</evidence>
<feature type="compositionally biased region" description="Basic and acidic residues" evidence="7">
    <location>
        <begin position="1"/>
        <end position="24"/>
    </location>
</feature>
<organism evidence="10 11">
    <name type="scientific">Kineosporia corallincola</name>
    <dbReference type="NCBI Taxonomy" id="2835133"/>
    <lineage>
        <taxon>Bacteria</taxon>
        <taxon>Bacillati</taxon>
        <taxon>Actinomycetota</taxon>
        <taxon>Actinomycetes</taxon>
        <taxon>Kineosporiales</taxon>
        <taxon>Kineosporiaceae</taxon>
        <taxon>Kineosporia</taxon>
    </lineage>
</organism>
<feature type="domain" description="GS catalytic" evidence="9">
    <location>
        <begin position="175"/>
        <end position="521"/>
    </location>
</feature>
<evidence type="ECO:0000313" key="11">
    <source>
        <dbReference type="Proteomes" id="UP001197247"/>
    </source>
</evidence>
<reference evidence="10 11" key="1">
    <citation type="submission" date="2021-05" db="EMBL/GenBank/DDBJ databases">
        <title>Kineosporia and Streptomyces sp. nov. two new marine actinobacteria isolated from Coral.</title>
        <authorList>
            <person name="Buangrab K."/>
            <person name="Sutthacheep M."/>
            <person name="Yeemin T."/>
            <person name="Harunari E."/>
            <person name="Igarashi Y."/>
            <person name="Kanchanasin P."/>
            <person name="Tanasupawat S."/>
            <person name="Phongsopitanun W."/>
        </authorList>
    </citation>
    <scope>NUCLEOTIDE SEQUENCE [LARGE SCALE GENOMIC DNA]</scope>
    <source>
        <strain evidence="10 11">J2-2</strain>
    </source>
</reference>
<dbReference type="Gene3D" id="3.10.20.70">
    <property type="entry name" value="Glutamine synthetase, N-terminal domain"/>
    <property type="match status" value="1"/>
</dbReference>
<feature type="region of interest" description="Disordered" evidence="7">
    <location>
        <begin position="1"/>
        <end position="37"/>
    </location>
</feature>
<dbReference type="InterPro" id="IPR008147">
    <property type="entry name" value="Gln_synt_N"/>
</dbReference>
<evidence type="ECO:0000256" key="5">
    <source>
        <dbReference type="PROSITE-ProRule" id="PRU01330"/>
    </source>
</evidence>
<evidence type="ECO:0000259" key="9">
    <source>
        <dbReference type="PROSITE" id="PS51987"/>
    </source>
</evidence>
<comment type="caution">
    <text evidence="10">The sequence shown here is derived from an EMBL/GenBank/DDBJ whole genome shotgun (WGS) entry which is preliminary data.</text>
</comment>
<dbReference type="Pfam" id="PF00120">
    <property type="entry name" value="Gln-synt_C"/>
    <property type="match status" value="1"/>
</dbReference>
<dbReference type="SUPFAM" id="SSF55931">
    <property type="entry name" value="Glutamine synthetase/guanido kinase"/>
    <property type="match status" value="1"/>
</dbReference>
<evidence type="ECO:0000256" key="2">
    <source>
        <dbReference type="ARBA" id="ARBA00022598"/>
    </source>
</evidence>
<keyword evidence="11" id="KW-1185">Reference proteome</keyword>
<dbReference type="PROSITE" id="PS51986">
    <property type="entry name" value="GS_BETA_GRASP"/>
    <property type="match status" value="1"/>
</dbReference>
<evidence type="ECO:0000256" key="3">
    <source>
        <dbReference type="ARBA" id="ARBA00022741"/>
    </source>
</evidence>
<gene>
    <name evidence="10" type="ORF">KIH74_31915</name>
</gene>
<dbReference type="InterPro" id="IPR014746">
    <property type="entry name" value="Gln_synth/guanido_kin_cat_dom"/>
</dbReference>
<dbReference type="EMBL" id="JAHBAY010000018">
    <property type="protein sequence ID" value="MBT0773594.1"/>
    <property type="molecule type" value="Genomic_DNA"/>
</dbReference>
<keyword evidence="4" id="KW-0067">ATP-binding</keyword>
<dbReference type="InterPro" id="IPR008146">
    <property type="entry name" value="Gln_synth_cat_dom"/>
</dbReference>
<keyword evidence="3" id="KW-0547">Nucleotide-binding</keyword>
<dbReference type="Gene3D" id="3.30.590.10">
    <property type="entry name" value="Glutamine synthetase/guanido kinase, catalytic domain"/>
    <property type="match status" value="1"/>
</dbReference>
<comment type="similarity">
    <text evidence="1 5 6">Belongs to the glutamine synthetase family.</text>
</comment>
<protein>
    <submittedName>
        <fullName evidence="10">Glutamine synthetase</fullName>
    </submittedName>
</protein>
<keyword evidence="2" id="KW-0436">Ligase</keyword>
<dbReference type="SMART" id="SM01230">
    <property type="entry name" value="Gln-synt_C"/>
    <property type="match status" value="1"/>
</dbReference>
<accession>A0ABS5TS17</accession>
<evidence type="ECO:0000256" key="7">
    <source>
        <dbReference type="SAM" id="MobiDB-lite"/>
    </source>
</evidence>
<name>A0ABS5TS17_9ACTN</name>
<dbReference type="PANTHER" id="PTHR43785">
    <property type="entry name" value="GAMMA-GLUTAMYLPUTRESCINE SYNTHETASE"/>
    <property type="match status" value="1"/>
</dbReference>
<proteinExistence type="inferred from homology"/>